<evidence type="ECO:0000313" key="3">
    <source>
        <dbReference type="EMBL" id="KAK7274487.1"/>
    </source>
</evidence>
<name>A0AAN9FDQ9_CROPI</name>
<feature type="transmembrane region" description="Helical" evidence="1">
    <location>
        <begin position="53"/>
        <end position="71"/>
    </location>
</feature>
<accession>A0AAN9FDQ9</accession>
<evidence type="ECO:0000259" key="2">
    <source>
        <dbReference type="SMART" id="SM00672"/>
    </source>
</evidence>
<organism evidence="3 4">
    <name type="scientific">Crotalaria pallida</name>
    <name type="common">Smooth rattlebox</name>
    <name type="synonym">Crotalaria striata</name>
    <dbReference type="NCBI Taxonomy" id="3830"/>
    <lineage>
        <taxon>Eukaryota</taxon>
        <taxon>Viridiplantae</taxon>
        <taxon>Streptophyta</taxon>
        <taxon>Embryophyta</taxon>
        <taxon>Tracheophyta</taxon>
        <taxon>Spermatophyta</taxon>
        <taxon>Magnoliopsida</taxon>
        <taxon>eudicotyledons</taxon>
        <taxon>Gunneridae</taxon>
        <taxon>Pentapetalae</taxon>
        <taxon>rosids</taxon>
        <taxon>fabids</taxon>
        <taxon>Fabales</taxon>
        <taxon>Fabaceae</taxon>
        <taxon>Papilionoideae</taxon>
        <taxon>50 kb inversion clade</taxon>
        <taxon>genistoids sensu lato</taxon>
        <taxon>core genistoids</taxon>
        <taxon>Crotalarieae</taxon>
        <taxon>Crotalaria</taxon>
    </lineage>
</organism>
<dbReference type="Pfam" id="PF05686">
    <property type="entry name" value="Glyco_transf_90"/>
    <property type="match status" value="1"/>
</dbReference>
<dbReference type="PANTHER" id="PTHR12203">
    <property type="entry name" value="KDEL LYS-ASP-GLU-LEU CONTAINING - RELATED"/>
    <property type="match status" value="1"/>
</dbReference>
<feature type="domain" description="Glycosyl transferase CAP10" evidence="2">
    <location>
        <begin position="199"/>
        <end position="445"/>
    </location>
</feature>
<keyword evidence="1" id="KW-0472">Membrane</keyword>
<proteinExistence type="predicted"/>
<dbReference type="PANTHER" id="PTHR12203:SF78">
    <property type="entry name" value="GLYCOSYLTRANSFERASE FAMILY 90 PROTEIN"/>
    <property type="match status" value="1"/>
</dbReference>
<reference evidence="3 4" key="1">
    <citation type="submission" date="2024-01" db="EMBL/GenBank/DDBJ databases">
        <title>The genomes of 5 underutilized Papilionoideae crops provide insights into root nodulation and disease resistanc.</title>
        <authorList>
            <person name="Yuan L."/>
        </authorList>
    </citation>
    <scope>NUCLEOTIDE SEQUENCE [LARGE SCALE GENOMIC DNA]</scope>
    <source>
        <strain evidence="3">ZHUSHIDOU_FW_LH</strain>
        <tissue evidence="3">Leaf</tissue>
    </source>
</reference>
<dbReference type="AlphaFoldDB" id="A0AAN9FDQ9"/>
<evidence type="ECO:0000313" key="4">
    <source>
        <dbReference type="Proteomes" id="UP001372338"/>
    </source>
</evidence>
<gene>
    <name evidence="3" type="ORF">RIF29_15579</name>
</gene>
<protein>
    <recommendedName>
        <fullName evidence="2">Glycosyl transferase CAP10 domain-containing protein</fullName>
    </recommendedName>
</protein>
<keyword evidence="1" id="KW-1133">Transmembrane helix</keyword>
<keyword evidence="1" id="KW-0812">Transmembrane</keyword>
<dbReference type="EMBL" id="JAYWIO010000003">
    <property type="protein sequence ID" value="KAK7274487.1"/>
    <property type="molecule type" value="Genomic_DNA"/>
</dbReference>
<keyword evidence="4" id="KW-1185">Reference proteome</keyword>
<dbReference type="InterPro" id="IPR051091">
    <property type="entry name" value="O-Glucosyltr/Glycosyltrsf_90"/>
</dbReference>
<sequence length="519" mass="60391">MIPVNTSYMFALAKTVKEFIRDDSRSGWVQNSKANLSHLIHGGYESFNMMSRWIFFLIISLFVFVASTLFLEIDLTKITSASLLKTISIFNNPPHSPLTCINGNSTKTCPAYYPQKYEPDKSSATSCPEYFRWIHEDLKPWKSTGITRDMLERGKNVSHFRLVVIDGKAYIEKYAKSFQTRDMFTIWGILQLLRLYPGKIPDLEIMFQCGDKTVVEKSIFQGISPPPLFHYCGEKNSFDIVFPDWTFWGWAELTLRPWESTLHNILEGNQLVKWKDRLPYAFWKGNPTVCNIRKDLGKCNVSDQHDWNARIYSIQWQNEKAQNFKNTKLEEQCTYRYKIYVEGASWSVSEKYIIACDSMTMFIEPIYYDFFTRSMVPLKHYWPISTKNMCEEIKFAVDWGNTHPDKAQAIGKGGTDYIVENLKMKYVYDYMFHLLTAYAKLMKFKPKIPKGAVEICSENMVCPLRGLKKRLLVESMVKSPSDTPPCTMPPPYKPEALKKILYEKENLIKQVKTRAVNNN</sequence>
<evidence type="ECO:0000256" key="1">
    <source>
        <dbReference type="SAM" id="Phobius"/>
    </source>
</evidence>
<dbReference type="Proteomes" id="UP001372338">
    <property type="component" value="Unassembled WGS sequence"/>
</dbReference>
<comment type="caution">
    <text evidence="3">The sequence shown here is derived from an EMBL/GenBank/DDBJ whole genome shotgun (WGS) entry which is preliminary data.</text>
</comment>
<dbReference type="SMART" id="SM00672">
    <property type="entry name" value="CAP10"/>
    <property type="match status" value="1"/>
</dbReference>
<dbReference type="InterPro" id="IPR006598">
    <property type="entry name" value="CAP10"/>
</dbReference>